<reference evidence="5 6" key="1">
    <citation type="submission" date="2016-02" db="EMBL/GenBank/DDBJ databases">
        <title>Genome analysis of coral dinoflagellate symbionts highlights evolutionary adaptations to a symbiotic lifestyle.</title>
        <authorList>
            <person name="Aranda M."/>
            <person name="Li Y."/>
            <person name="Liew Y.J."/>
            <person name="Baumgarten S."/>
            <person name="Simakov O."/>
            <person name="Wilson M."/>
            <person name="Piel J."/>
            <person name="Ashoor H."/>
            <person name="Bougouffa S."/>
            <person name="Bajic V.B."/>
            <person name="Ryu T."/>
            <person name="Ravasi T."/>
            <person name="Bayer T."/>
            <person name="Micklem G."/>
            <person name="Kim H."/>
            <person name="Bhak J."/>
            <person name="Lajeunesse T.C."/>
            <person name="Voolstra C.R."/>
        </authorList>
    </citation>
    <scope>NUCLEOTIDE SEQUENCE [LARGE SCALE GENOMIC DNA]</scope>
    <source>
        <strain evidence="5 6">CCMP2467</strain>
    </source>
</reference>
<dbReference type="SMART" id="SM00343">
    <property type="entry name" value="ZnF_C2HC"/>
    <property type="match status" value="1"/>
</dbReference>
<organism evidence="5 6">
    <name type="scientific">Symbiodinium microadriaticum</name>
    <name type="common">Dinoflagellate</name>
    <name type="synonym">Zooxanthella microadriatica</name>
    <dbReference type="NCBI Taxonomy" id="2951"/>
    <lineage>
        <taxon>Eukaryota</taxon>
        <taxon>Sar</taxon>
        <taxon>Alveolata</taxon>
        <taxon>Dinophyceae</taxon>
        <taxon>Suessiales</taxon>
        <taxon>Symbiodiniaceae</taxon>
        <taxon>Symbiodinium</taxon>
    </lineage>
</organism>
<dbReference type="Gene3D" id="4.10.60.10">
    <property type="entry name" value="Zinc finger, CCHC-type"/>
    <property type="match status" value="1"/>
</dbReference>
<dbReference type="GO" id="GO:0003676">
    <property type="term" value="F:nucleic acid binding"/>
    <property type="evidence" value="ECO:0007669"/>
    <property type="project" value="InterPro"/>
</dbReference>
<feature type="region of interest" description="Disordered" evidence="2">
    <location>
        <begin position="1"/>
        <end position="20"/>
    </location>
</feature>
<evidence type="ECO:0000256" key="2">
    <source>
        <dbReference type="SAM" id="MobiDB-lite"/>
    </source>
</evidence>
<gene>
    <name evidence="5" type="ORF">AK812_SmicGene3197</name>
</gene>
<dbReference type="Gene3D" id="3.30.420.10">
    <property type="entry name" value="Ribonuclease H-like superfamily/Ribonuclease H"/>
    <property type="match status" value="1"/>
</dbReference>
<feature type="region of interest" description="Disordered" evidence="2">
    <location>
        <begin position="825"/>
        <end position="955"/>
    </location>
</feature>
<dbReference type="PROSITE" id="PS50994">
    <property type="entry name" value="INTEGRASE"/>
    <property type="match status" value="1"/>
</dbReference>
<dbReference type="Pfam" id="PF00098">
    <property type="entry name" value="zf-CCHC"/>
    <property type="match status" value="1"/>
</dbReference>
<dbReference type="GO" id="GO:0015074">
    <property type="term" value="P:DNA integration"/>
    <property type="evidence" value="ECO:0007669"/>
    <property type="project" value="InterPro"/>
</dbReference>
<feature type="region of interest" description="Disordered" evidence="2">
    <location>
        <begin position="2055"/>
        <end position="2093"/>
    </location>
</feature>
<feature type="compositionally biased region" description="Polar residues" evidence="2">
    <location>
        <begin position="896"/>
        <end position="917"/>
    </location>
</feature>
<dbReference type="InterPro" id="IPR012337">
    <property type="entry name" value="RNaseH-like_sf"/>
</dbReference>
<evidence type="ECO:0000256" key="1">
    <source>
        <dbReference type="PROSITE-ProRule" id="PRU00047"/>
    </source>
</evidence>
<feature type="region of interest" description="Disordered" evidence="2">
    <location>
        <begin position="977"/>
        <end position="1044"/>
    </location>
</feature>
<comment type="caution">
    <text evidence="5">The sequence shown here is derived from an EMBL/GenBank/DDBJ whole genome shotgun (WGS) entry which is preliminary data.</text>
</comment>
<dbReference type="InterPro" id="IPR001584">
    <property type="entry name" value="Integrase_cat-core"/>
</dbReference>
<dbReference type="InterPro" id="IPR050951">
    <property type="entry name" value="Retrovirus_Pol_polyprotein"/>
</dbReference>
<dbReference type="PANTHER" id="PTHR37984">
    <property type="entry name" value="PROTEIN CBG26694"/>
    <property type="match status" value="1"/>
</dbReference>
<evidence type="ECO:0008006" key="7">
    <source>
        <dbReference type="Google" id="ProtNLM"/>
    </source>
</evidence>
<proteinExistence type="predicted"/>
<dbReference type="Proteomes" id="UP000186817">
    <property type="component" value="Unassembled WGS sequence"/>
</dbReference>
<evidence type="ECO:0000259" key="4">
    <source>
        <dbReference type="PROSITE" id="PS50994"/>
    </source>
</evidence>
<keyword evidence="1" id="KW-0863">Zinc-finger</keyword>
<feature type="domain" description="Integrase catalytic" evidence="4">
    <location>
        <begin position="1728"/>
        <end position="1885"/>
    </location>
</feature>
<dbReference type="InterPro" id="IPR036875">
    <property type="entry name" value="Znf_CCHC_sf"/>
</dbReference>
<feature type="compositionally biased region" description="Polar residues" evidence="2">
    <location>
        <begin position="1000"/>
        <end position="1018"/>
    </location>
</feature>
<dbReference type="GO" id="GO:0008270">
    <property type="term" value="F:zinc ion binding"/>
    <property type="evidence" value="ECO:0007669"/>
    <property type="project" value="UniProtKB-KW"/>
</dbReference>
<keyword evidence="1" id="KW-0862">Zinc</keyword>
<name>A0A1Q9EZP6_SYMMI</name>
<dbReference type="PANTHER" id="PTHR37984:SF5">
    <property type="entry name" value="PROTEIN NYNRIN-LIKE"/>
    <property type="match status" value="1"/>
</dbReference>
<dbReference type="OrthoDB" id="414530at2759"/>
<dbReference type="EMBL" id="LSRX01000037">
    <property type="protein sequence ID" value="OLQ12867.1"/>
    <property type="molecule type" value="Genomic_DNA"/>
</dbReference>
<feature type="compositionally biased region" description="Acidic residues" evidence="2">
    <location>
        <begin position="269"/>
        <end position="293"/>
    </location>
</feature>
<dbReference type="InterPro" id="IPR001878">
    <property type="entry name" value="Znf_CCHC"/>
</dbReference>
<feature type="region of interest" description="Disordered" evidence="2">
    <location>
        <begin position="258"/>
        <end position="294"/>
    </location>
</feature>
<feature type="compositionally biased region" description="Basic and acidic residues" evidence="2">
    <location>
        <begin position="918"/>
        <end position="927"/>
    </location>
</feature>
<feature type="region of interest" description="Disordered" evidence="2">
    <location>
        <begin position="333"/>
        <end position="384"/>
    </location>
</feature>
<sequence>MAAAMADNLSPPGPIPNRPTKVTSAFDMLGISPPKATLPGPDQGERFIAALTGEKKAIPSWSGQPNTLRSWLKLLACWEAETTVPKEKWGLRLYQSFPEGSQPRKISDQIPMNELLSAAGYDKVLTALMAKYRPFLEVAGPASVDRFFYSGDRHKGESFAAYIAAKEVARQDLENHLGEKLSDKVAGRVLLRQAHMNELQRELISLKDNSALMTFDEVATMLRQLDRPELLAQAAGAELGAAGAKHYPVVLSEERGYYEGDYNQGDSPENQDVETEEDAEAAEYDEEDEEEASELYFEDREYDEDEALYIQAYHSAYASAYADVRKDLRDRRRERGFIKHNKTLPLRPRSPSRSSKGSGKRGSTSRARSFKGGQFGKKGGHRMIRGTPEELQSRTKCFNCHELGHFARDCPLKGGGGGKGPSKDRKVSFVVSRGSGGGGQVFMQTGAEEWPKIETRLVREEMVARRTIAIFAGVKVKGFQAIVDTAAEDAVIGQGAFDLLKAELEKTGLRPQEDVPVSVAGIHALLRFHAIKANIDLKEETLSTPDGYKTSLVHIWVYDVADALHYVAHSYNHIVTPWQYNVTVFFYEQPTALTGTTNLPSSERTSQASEMVESRSFLVLKNEIEVERLAKFHMDNQDWTMETMEALLTSLEVRNKGHRRGIMNGVASQISKNAFSGIFGLYAHGAFTGVSKNTVRYPQLVKYINSWLVRRYPELTYTTLGIGYNTRAPMHRDVNNIGQSATIAFGDYAGGTLWLEDSDQVSFQCMHVELEPDEDPCRHESSVVYDLEQVFDVMEEQHASETASPTTASWFERMLSRTVKWLLNSRSRPSRPPRDHVVLATAGGPDGGRGSEDGSIAPWQEDGTTKGGSSVETSGVPFDGDVGDSPSTDGGGRVLRSNSVGNLTPTNDTTFQSCNTTKEVHQRDHPPRNRTTSTTIQSSQDVLRGAGGLQSSSGQVEMPSEFDLAMVDVHTMRKSLAKDRASGEVFSTTSTHDRNREQGVGTTRSGISEVPSGTSESAGTRRQDGGAGSTRKTDGNSTTSGHANRWHWSNLFDARAPTRSTEYDNQEPLEDEIYHIRASTDAATEEIGCTESNRDLRDPYRQRHMVGRADGSGIPASTKRTTKVLMSGNELINNPENKFRKLGKQLQGRGWILKTILLLVSSSRLCYPEEFPMFLSSPASAWTWKPDLELWEASEKCPDHQNSMECYVFDNKYAKFNWLLDYAGEPIKDNSGVKFVTINKKLANHFKSRVKAPNVLARPSTSLTTARSVNMAQGWNFDLRHHRQNALTVLRDHRPAILVLGYCWPGRKQEESEGLSERAVAFVSVLAQIQHQAGRGFIIERPDVSSSHQLQRLRDDPDVFEVHLNLDSGRSTTPLALILTNIEPLVNSMGKRLATATHQPLSDLRHQDQQIFAERLLQGMRQHLRPPAIVIYHCPDHWSVSAINLACRHFHPRRTLVTPNACHQLDTSQLRFTGRRTTFKNYVGGIPKVVQDHWPSSGSDQTTDLEFWTGLTVFELEPQTLLPDAYTDFATWIAAGTAHILCAFQESEASFQTEWLSIFPSHNILGEDARANRAERRERRVLLPDDVDVEEITDVPFAEEIEMNSDTPNFLPSNSAEPEAIRDAMETVGADERAVHRDLRELQLPPLPAEASTASPEEQAQLPPADIRRELYRIHRNLGHPSQATFLRALKNAGVKVEYLKWVRKGFSCPICAQQKRPAGQRPAHVASRAMPFNEVVGLDLFFLDRRMFLNMVCWGTNFQLVEMIPDKSSSTVATAFAQSWLAHYGSPAMVVCDQGTEFTGQDFVNLMSDNATVVHFTDTASPWQNSRTEKAGGIFKSRLAKVCQETAVTTEQGLKIAVAETALMHNKHYDRSGYTPHQRVFGSSIRLPATLLSDDRIDRELVAETQTDYMERTRQIREAALKAWSEHQDFEAVTRAAKGNTRTIDQIPLKVGDRVYVWRRTPEFRGWSGPGVIIQITENGRSLWISLRGYLLKTAREQVRLATTEESFGVELRQILDQSLLEDMQNGRVRNYRDVQEEGLPDEDLFDEAKFTNYSPTEPGEDVVMQPQETGDVSEERPLPEVPQAPENPRAAEISEVGSTTVPTEPTTPMPLSRRSRIRVDEGAGGEFPFGPVRENRAQAPLPYPMVAQLPSWPAPQQPMHYLEVKDSVHEEKKVKWWHDKARNRWEPVCKNKTTFTHDQAEAVYDYHEKRMFLTKKKESPGHVDFKKLPERLKKIFRKSRDKEINSLLSSGAIKILSLKESQEFERLHPDHTLPENFDAYDVTDEETRQVAPKSRWTVVGWKDPEVHSIERSAPTPLSTSIYLAMQVSACRSWTGFVRDVKTAFLQGLPTTRKQKLAVRMPPCEHFPEYDAKQLILLLTEVYGLVSGPSWWRRSLLNVLIRELGYKLCPFDRCVLVLHADPSEKLEDQDKTQGIVVIEIDDVLEAGSPRHREKMELLEKRFNFGKVTNLMETEAGSGYAGRRLRQRKDYSYVYSMNDYVSNRLRFVEVSRHVTKKAAPQTSLRDDEESQLRGVIAAINWTAREGRPDAAAAASILAGCFPDPKMMDVYAVNQVVQNLKDRKVDLVIHALNEDQVRHVVISDSAFDPTGRTKPQHGWLQGTTSPDLNIGRQAPISLIAWKSRKMKRKAGNTLLCESIAMSTAMGALERQVATWKSLTISHYDPKDDGGEEEEDDTKLTVIAAEDPNYTDPRAVAIADAKSLYDALHSEQSHGDDDRSALEIAIIQGSLEKLRGRIRWVPHNFNPADGLTKLIGAHMEPLHKLLATHHYMIEEEASVLAQGKQSLSRLKRGDRVAFSDVEVQKQSFSEEVAIAKDVLSELAAVTTSKHFDVKEYDLQNPHDLIQFLIDARIRLVSLRYLMELEEGGRLWPRRQEAEHDLVTMQEIENLKQAKFHPHPPVPDDIHGSYAGGAFAREAKDPVRIYTVSRCWEAQQHPDPFGFQCSRLLDWFRSSRSEYGGTFYPDTSWLFIDYMCLPQYKRTEEEEVCFRRAVKAMHVLYAHAAIWHVIRVEDIAPSPHFQMSNCIEIYCSRTKSSWCVAEVQWMSTKDSIFGYAPLTPAAFQERVKRGLEDKEDGLVLKFTHRDDLEIVMRLQEMVFLQHSQQRKRLEAYYLPLNELQVLAETLPSFANLEILRVVLKSADADVLETEQPGTVAEFGSKSIGFWGGVMLLINNVAGPTVSLMPGNVR</sequence>
<dbReference type="PROSITE" id="PS50158">
    <property type="entry name" value="ZF_CCHC"/>
    <property type="match status" value="1"/>
</dbReference>
<evidence type="ECO:0000313" key="5">
    <source>
        <dbReference type="EMBL" id="OLQ12867.1"/>
    </source>
</evidence>
<keyword evidence="6" id="KW-1185">Reference proteome</keyword>
<protein>
    <recommendedName>
        <fullName evidence="7">Copia protein</fullName>
    </recommendedName>
</protein>
<dbReference type="SUPFAM" id="SSF57756">
    <property type="entry name" value="Retrovirus zinc finger-like domains"/>
    <property type="match status" value="1"/>
</dbReference>
<feature type="compositionally biased region" description="Polar residues" evidence="2">
    <location>
        <begin position="929"/>
        <end position="941"/>
    </location>
</feature>
<evidence type="ECO:0000313" key="6">
    <source>
        <dbReference type="Proteomes" id="UP000186817"/>
    </source>
</evidence>
<keyword evidence="1" id="KW-0479">Metal-binding</keyword>
<dbReference type="InterPro" id="IPR036397">
    <property type="entry name" value="RNaseH_sf"/>
</dbReference>
<feature type="compositionally biased region" description="Low complexity" evidence="2">
    <location>
        <begin position="343"/>
        <end position="372"/>
    </location>
</feature>
<accession>A0A1Q9EZP6</accession>
<feature type="domain" description="CCHC-type" evidence="3">
    <location>
        <begin position="396"/>
        <end position="411"/>
    </location>
</feature>
<dbReference type="SUPFAM" id="SSF53098">
    <property type="entry name" value="Ribonuclease H-like"/>
    <property type="match status" value="1"/>
</dbReference>
<evidence type="ECO:0000259" key="3">
    <source>
        <dbReference type="PROSITE" id="PS50158"/>
    </source>
</evidence>